<dbReference type="RefSeq" id="XP_001242797.1">
    <property type="nucleotide sequence ID" value="XM_001242796.1"/>
</dbReference>
<dbReference type="AlphaFoldDB" id="A0A0E1RW40"/>
<sequence length="129" mass="14495">MERLPCGPFWSSSLHGEAGTQRAFGTRRAISDELSFDPLLSRKSGGETNLPTPSEVFTLPVQSKSTDRNLPWLGLELPRRGQPRAACLFQAPNFKLSSFLNWYAPPNRTPSGLSIFRNNYPSRAKQDWD</sequence>
<dbReference type="Proteomes" id="UP000001261">
    <property type="component" value="Unassembled WGS sequence"/>
</dbReference>
<dbReference type="InParanoid" id="A0A0E1RW40"/>
<reference evidence="2" key="2">
    <citation type="journal article" date="2010" name="Genome Res.">
        <title>Population genomic sequencing of Coccidioides fungi reveals recent hybridization and transposon control.</title>
        <authorList>
            <person name="Neafsey D.E."/>
            <person name="Barker B.M."/>
            <person name="Sharpton T.J."/>
            <person name="Stajich J.E."/>
            <person name="Park D.J."/>
            <person name="Whiston E."/>
            <person name="Hung C.-Y."/>
            <person name="McMahan C."/>
            <person name="White J."/>
            <person name="Sykes S."/>
            <person name="Heiman D."/>
            <person name="Young S."/>
            <person name="Zeng Q."/>
            <person name="Abouelleil A."/>
            <person name="Aftuck L."/>
            <person name="Bessette D."/>
            <person name="Brown A."/>
            <person name="FitzGerald M."/>
            <person name="Lui A."/>
            <person name="Macdonald J.P."/>
            <person name="Priest M."/>
            <person name="Orbach M.J."/>
            <person name="Galgiani J.N."/>
            <person name="Kirkland T.N."/>
            <person name="Cole G.T."/>
            <person name="Birren B.W."/>
            <person name="Henn M.R."/>
            <person name="Taylor J.W."/>
            <person name="Rounsley S.D."/>
        </authorList>
    </citation>
    <scope>GENOME REANNOTATION</scope>
    <source>
        <strain evidence="2">RS</strain>
    </source>
</reference>
<accession>A0A0E1RW40</accession>
<dbReference type="EMBL" id="GG704912">
    <property type="protein sequence ID" value="EAS31214.1"/>
    <property type="molecule type" value="Genomic_DNA"/>
</dbReference>
<keyword evidence="2" id="KW-1185">Reference proteome</keyword>
<organism evidence="1 2">
    <name type="scientific">Coccidioides immitis (strain RS)</name>
    <name type="common">Valley fever fungus</name>
    <dbReference type="NCBI Taxonomy" id="246410"/>
    <lineage>
        <taxon>Eukaryota</taxon>
        <taxon>Fungi</taxon>
        <taxon>Dikarya</taxon>
        <taxon>Ascomycota</taxon>
        <taxon>Pezizomycotina</taxon>
        <taxon>Eurotiomycetes</taxon>
        <taxon>Eurotiomycetidae</taxon>
        <taxon>Onygenales</taxon>
        <taxon>Onygenaceae</taxon>
        <taxon>Coccidioides</taxon>
    </lineage>
</organism>
<name>A0A0E1RW40_COCIM</name>
<dbReference type="GeneID" id="4561842"/>
<gene>
    <name evidence="1" type="ORF">CIMG_06693</name>
</gene>
<protein>
    <submittedName>
        <fullName evidence="1">Uncharacterized protein</fullName>
    </submittedName>
</protein>
<dbReference type="KEGG" id="cim:CIMG_06693"/>
<evidence type="ECO:0000313" key="1">
    <source>
        <dbReference type="EMBL" id="EAS31214.1"/>
    </source>
</evidence>
<dbReference type="VEuPathDB" id="FungiDB:CIMG_06693"/>
<evidence type="ECO:0000313" key="2">
    <source>
        <dbReference type="Proteomes" id="UP000001261"/>
    </source>
</evidence>
<reference evidence="2" key="1">
    <citation type="journal article" date="2009" name="Genome Res.">
        <title>Comparative genomic analyses of the human fungal pathogens Coccidioides and their relatives.</title>
        <authorList>
            <person name="Sharpton T.J."/>
            <person name="Stajich J.E."/>
            <person name="Rounsley S.D."/>
            <person name="Gardner M.J."/>
            <person name="Wortman J.R."/>
            <person name="Jordar V.S."/>
            <person name="Maiti R."/>
            <person name="Kodira C.D."/>
            <person name="Neafsey D.E."/>
            <person name="Zeng Q."/>
            <person name="Hung C.-Y."/>
            <person name="McMahan C."/>
            <person name="Muszewska A."/>
            <person name="Grynberg M."/>
            <person name="Mandel M.A."/>
            <person name="Kellner E.M."/>
            <person name="Barker B.M."/>
            <person name="Galgiani J.N."/>
            <person name="Orbach M.J."/>
            <person name="Kirkland T.N."/>
            <person name="Cole G.T."/>
            <person name="Henn M.R."/>
            <person name="Birren B.W."/>
            <person name="Taylor J.W."/>
        </authorList>
    </citation>
    <scope>NUCLEOTIDE SEQUENCE [LARGE SCALE GENOMIC DNA]</scope>
    <source>
        <strain evidence="2">RS</strain>
    </source>
</reference>
<proteinExistence type="predicted"/>